<keyword evidence="1" id="KW-1133">Transmembrane helix</keyword>
<feature type="transmembrane region" description="Helical" evidence="1">
    <location>
        <begin position="26"/>
        <end position="48"/>
    </location>
</feature>
<evidence type="ECO:0000313" key="3">
    <source>
        <dbReference type="Proteomes" id="UP001335737"/>
    </source>
</evidence>
<evidence type="ECO:0000313" key="2">
    <source>
        <dbReference type="EMBL" id="MEC5423595.1"/>
    </source>
</evidence>
<accession>A0ABU6KEI4</accession>
<organism evidence="2 3">
    <name type="scientific">Virgibacillus tibetensis</name>
    <dbReference type="NCBI Taxonomy" id="3042313"/>
    <lineage>
        <taxon>Bacteria</taxon>
        <taxon>Bacillati</taxon>
        <taxon>Bacillota</taxon>
        <taxon>Bacilli</taxon>
        <taxon>Bacillales</taxon>
        <taxon>Bacillaceae</taxon>
        <taxon>Virgibacillus</taxon>
    </lineage>
</organism>
<dbReference type="Proteomes" id="UP001335737">
    <property type="component" value="Unassembled WGS sequence"/>
</dbReference>
<reference evidence="2 3" key="1">
    <citation type="journal article" date="2024" name="Int. J. Syst. Evol. Microbiol.">
        <title>Virgibacillus tibetensis sp. nov., isolated from salt lake on the Tibetan Plateau of China.</title>
        <authorList>
            <person name="Phurbu D."/>
            <person name="Liu Z.-X."/>
            <person name="Wang R."/>
            <person name="Zheng Y.-Y."/>
            <person name="Liu H.-C."/>
            <person name="Zhou Y.-G."/>
            <person name="Yu Y.-J."/>
            <person name="Li A.-H."/>
        </authorList>
    </citation>
    <scope>NUCLEOTIDE SEQUENCE [LARGE SCALE GENOMIC DNA]</scope>
    <source>
        <strain evidence="2 3">C22-A2</strain>
    </source>
</reference>
<keyword evidence="1" id="KW-0472">Membrane</keyword>
<keyword evidence="3" id="KW-1185">Reference proteome</keyword>
<name>A0ABU6KEI4_9BACI</name>
<gene>
    <name evidence="2" type="ORF">QGM71_08835</name>
</gene>
<proteinExistence type="predicted"/>
<sequence>MPQLLPLLFLLVTLFAFFLNILGLMAIIPLYITLPLLFLSIYLTIYSFTHKRVYRGMR</sequence>
<dbReference type="EMBL" id="JARZFX010000003">
    <property type="protein sequence ID" value="MEC5423595.1"/>
    <property type="molecule type" value="Genomic_DNA"/>
</dbReference>
<comment type="caution">
    <text evidence="2">The sequence shown here is derived from an EMBL/GenBank/DDBJ whole genome shotgun (WGS) entry which is preliminary data.</text>
</comment>
<keyword evidence="1" id="KW-0812">Transmembrane</keyword>
<evidence type="ECO:0000256" key="1">
    <source>
        <dbReference type="SAM" id="Phobius"/>
    </source>
</evidence>
<evidence type="ECO:0008006" key="4">
    <source>
        <dbReference type="Google" id="ProtNLM"/>
    </source>
</evidence>
<protein>
    <recommendedName>
        <fullName evidence="4">Membrane protein YizD</fullName>
    </recommendedName>
</protein>